<evidence type="ECO:0008006" key="3">
    <source>
        <dbReference type="Google" id="ProtNLM"/>
    </source>
</evidence>
<keyword evidence="2" id="KW-1185">Reference proteome</keyword>
<sequence>MTKITKTSSGGSRGIARRQFMMGAGLAAGTAAIGMPRFARAADRVEISFASAKFQGTETIGNVVDTFNESQSRIFVK</sequence>
<reference evidence="1" key="1">
    <citation type="submission" date="2022-11" db="EMBL/GenBank/DDBJ databases">
        <title>Biodiversity and phylogenetic relationships of bacteria.</title>
        <authorList>
            <person name="Machado R.A.R."/>
            <person name="Bhat A."/>
            <person name="Loulou A."/>
            <person name="Kallel S."/>
        </authorList>
    </citation>
    <scope>NUCLEOTIDE SEQUENCE</scope>
    <source>
        <strain evidence="1">K-TC2</strain>
    </source>
</reference>
<evidence type="ECO:0000313" key="2">
    <source>
        <dbReference type="Proteomes" id="UP001144805"/>
    </source>
</evidence>
<dbReference type="PROSITE" id="PS51318">
    <property type="entry name" value="TAT"/>
    <property type="match status" value="1"/>
</dbReference>
<dbReference type="InterPro" id="IPR006311">
    <property type="entry name" value="TAT_signal"/>
</dbReference>
<dbReference type="AlphaFoldDB" id="A0A9X3INX5"/>
<dbReference type="Proteomes" id="UP001144805">
    <property type="component" value="Unassembled WGS sequence"/>
</dbReference>
<organism evidence="1 2">
    <name type="scientific">Kaistia nematophila</name>
    <dbReference type="NCBI Taxonomy" id="2994654"/>
    <lineage>
        <taxon>Bacteria</taxon>
        <taxon>Pseudomonadati</taxon>
        <taxon>Pseudomonadota</taxon>
        <taxon>Alphaproteobacteria</taxon>
        <taxon>Hyphomicrobiales</taxon>
        <taxon>Kaistiaceae</taxon>
        <taxon>Kaistia</taxon>
    </lineage>
</organism>
<comment type="caution">
    <text evidence="1">The sequence shown here is derived from an EMBL/GenBank/DDBJ whole genome shotgun (WGS) entry which is preliminary data.</text>
</comment>
<accession>A0A9X3INX5</accession>
<protein>
    <recommendedName>
        <fullName evidence="3">Twin-arginine translocation signal domain-containing protein</fullName>
    </recommendedName>
</protein>
<dbReference type="EMBL" id="JAPKNK010000009">
    <property type="protein sequence ID" value="MCX5571355.1"/>
    <property type="molecule type" value="Genomic_DNA"/>
</dbReference>
<gene>
    <name evidence="1" type="ORF">OSH07_19300</name>
</gene>
<proteinExistence type="predicted"/>
<evidence type="ECO:0000313" key="1">
    <source>
        <dbReference type="EMBL" id="MCX5571355.1"/>
    </source>
</evidence>
<name>A0A9X3INX5_9HYPH</name>
<dbReference type="RefSeq" id="WP_266340303.1">
    <property type="nucleotide sequence ID" value="NZ_JAPKNK010000009.1"/>
</dbReference>